<reference evidence="1" key="1">
    <citation type="submission" date="2021-02" db="EMBL/GenBank/DDBJ databases">
        <authorList>
            <consortium name="DOE Joint Genome Institute"/>
            <person name="Ahrendt S."/>
            <person name="Looney B.P."/>
            <person name="Miyauchi S."/>
            <person name="Morin E."/>
            <person name="Drula E."/>
            <person name="Courty P.E."/>
            <person name="Chicoki N."/>
            <person name="Fauchery L."/>
            <person name="Kohler A."/>
            <person name="Kuo A."/>
            <person name="Labutti K."/>
            <person name="Pangilinan J."/>
            <person name="Lipzen A."/>
            <person name="Riley R."/>
            <person name="Andreopoulos W."/>
            <person name="He G."/>
            <person name="Johnson J."/>
            <person name="Barry K.W."/>
            <person name="Grigoriev I.V."/>
            <person name="Nagy L."/>
            <person name="Hibbett D."/>
            <person name="Henrissat B."/>
            <person name="Matheny P.B."/>
            <person name="Labbe J."/>
            <person name="Martin F."/>
        </authorList>
    </citation>
    <scope>NUCLEOTIDE SEQUENCE</scope>
    <source>
        <strain evidence="1">EC-137</strain>
    </source>
</reference>
<gene>
    <name evidence="1" type="ORF">K488DRAFT_74448</name>
</gene>
<protein>
    <submittedName>
        <fullName evidence="1">Uncharacterized protein</fullName>
    </submittedName>
</protein>
<dbReference type="Proteomes" id="UP000814128">
    <property type="component" value="Unassembled WGS sequence"/>
</dbReference>
<name>A0ACB8Q770_9AGAM</name>
<dbReference type="EMBL" id="MU273882">
    <property type="protein sequence ID" value="KAI0027548.1"/>
    <property type="molecule type" value="Genomic_DNA"/>
</dbReference>
<organism evidence="1 2">
    <name type="scientific">Vararia minispora EC-137</name>
    <dbReference type="NCBI Taxonomy" id="1314806"/>
    <lineage>
        <taxon>Eukaryota</taxon>
        <taxon>Fungi</taxon>
        <taxon>Dikarya</taxon>
        <taxon>Basidiomycota</taxon>
        <taxon>Agaricomycotina</taxon>
        <taxon>Agaricomycetes</taxon>
        <taxon>Russulales</taxon>
        <taxon>Lachnocladiaceae</taxon>
        <taxon>Vararia</taxon>
    </lineage>
</organism>
<evidence type="ECO:0000313" key="2">
    <source>
        <dbReference type="Proteomes" id="UP000814128"/>
    </source>
</evidence>
<evidence type="ECO:0000313" key="1">
    <source>
        <dbReference type="EMBL" id="KAI0027548.1"/>
    </source>
</evidence>
<comment type="caution">
    <text evidence="1">The sequence shown here is derived from an EMBL/GenBank/DDBJ whole genome shotgun (WGS) entry which is preliminary data.</text>
</comment>
<reference evidence="1" key="2">
    <citation type="journal article" date="2022" name="New Phytol.">
        <title>Evolutionary transition to the ectomycorrhizal habit in the genomes of a hyperdiverse lineage of mushroom-forming fungi.</title>
        <authorList>
            <person name="Looney B."/>
            <person name="Miyauchi S."/>
            <person name="Morin E."/>
            <person name="Drula E."/>
            <person name="Courty P.E."/>
            <person name="Kohler A."/>
            <person name="Kuo A."/>
            <person name="LaButti K."/>
            <person name="Pangilinan J."/>
            <person name="Lipzen A."/>
            <person name="Riley R."/>
            <person name="Andreopoulos W."/>
            <person name="He G."/>
            <person name="Johnson J."/>
            <person name="Nolan M."/>
            <person name="Tritt A."/>
            <person name="Barry K.W."/>
            <person name="Grigoriev I.V."/>
            <person name="Nagy L.G."/>
            <person name="Hibbett D."/>
            <person name="Henrissat B."/>
            <person name="Matheny P.B."/>
            <person name="Labbe J."/>
            <person name="Martin F.M."/>
        </authorList>
    </citation>
    <scope>NUCLEOTIDE SEQUENCE</scope>
    <source>
        <strain evidence="1">EC-137</strain>
    </source>
</reference>
<accession>A0ACB8Q770</accession>
<sequence>MPSDPKTTPPPPSPQLQTVLTWYHALASWDLDTVSSLMRDDYTHVTLPATADDGVKDKEEGLAYARGIANLFGGFPVKHEIYDVVESGDKIWVHSKLLGSLPSGVTFNNESLFLFTLAESRRGGRPQIKGVKEFVDTKMLDSFRRSIGVANNGST</sequence>
<proteinExistence type="predicted"/>
<keyword evidence="2" id="KW-1185">Reference proteome</keyword>